<reference evidence="2" key="1">
    <citation type="journal article" date="2020" name="MBio">
        <title>Horizontal gene transfer to a defensive symbiont with a reduced genome amongst a multipartite beetle microbiome.</title>
        <authorList>
            <person name="Waterworth S.C."/>
            <person name="Florez L.V."/>
            <person name="Rees E.R."/>
            <person name="Hertweck C."/>
            <person name="Kaltenpoth M."/>
            <person name="Kwan J.C."/>
        </authorList>
    </citation>
    <scope>NUCLEOTIDE SEQUENCE [LARGE SCALE GENOMIC DNA]</scope>
</reference>
<protein>
    <submittedName>
        <fullName evidence="1">Uncharacterized protein</fullName>
    </submittedName>
</protein>
<sequence length="169" mass="18651">MGTLDWNQPVADPAFLAQLPALEAVSITWFRRPLLSGMLGALLRVPKLRKVHFSMSELPLEDFARIQAWLPGVEGAVREPFVLCGENQRAIDPREDAAALPLEAFLAVPGFWVDAQGRRREHRVDSAYLLGKGECMAQGRSASVLAKCGKHAQRYRALVEQFSDEGVPG</sequence>
<evidence type="ECO:0000313" key="2">
    <source>
        <dbReference type="Proteomes" id="UP000487117"/>
    </source>
</evidence>
<dbReference type="AlphaFoldDB" id="A0A7V8FE84"/>
<dbReference type="Proteomes" id="UP000487117">
    <property type="component" value="Unassembled WGS sequence"/>
</dbReference>
<organism evidence="1 2">
    <name type="scientific">Stenotrophomonas maltophilia</name>
    <name type="common">Pseudomonas maltophilia</name>
    <name type="synonym">Xanthomonas maltophilia</name>
    <dbReference type="NCBI Taxonomy" id="40324"/>
    <lineage>
        <taxon>Bacteria</taxon>
        <taxon>Pseudomonadati</taxon>
        <taxon>Pseudomonadota</taxon>
        <taxon>Gammaproteobacteria</taxon>
        <taxon>Lysobacterales</taxon>
        <taxon>Lysobacteraceae</taxon>
        <taxon>Stenotrophomonas</taxon>
        <taxon>Stenotrophomonas maltophilia group</taxon>
    </lineage>
</organism>
<comment type="caution">
    <text evidence="1">The sequence shown here is derived from an EMBL/GenBank/DDBJ whole genome shotgun (WGS) entry which is preliminary data.</text>
</comment>
<proteinExistence type="predicted"/>
<dbReference type="EMBL" id="WNDS01000005">
    <property type="protein sequence ID" value="KAF1013545.1"/>
    <property type="molecule type" value="Genomic_DNA"/>
</dbReference>
<gene>
    <name evidence="1" type="ORF">GAK31_03695</name>
</gene>
<accession>A0A7V8FE84</accession>
<evidence type="ECO:0000313" key="1">
    <source>
        <dbReference type="EMBL" id="KAF1013545.1"/>
    </source>
</evidence>
<name>A0A7V8FE84_STEMA</name>